<dbReference type="GeneTree" id="ENSGT00390000017614"/>
<dbReference type="SUPFAM" id="SSF53955">
    <property type="entry name" value="Lysozyme-like"/>
    <property type="match status" value="1"/>
</dbReference>
<dbReference type="GO" id="GO:0009253">
    <property type="term" value="P:peptidoglycan catabolic process"/>
    <property type="evidence" value="ECO:0007669"/>
    <property type="project" value="InterPro"/>
</dbReference>
<organism evidence="8 9">
    <name type="scientific">Ciona intestinalis</name>
    <name type="common">Transparent sea squirt</name>
    <name type="synonym">Ascidia intestinalis</name>
    <dbReference type="NCBI Taxonomy" id="7719"/>
    <lineage>
        <taxon>Eukaryota</taxon>
        <taxon>Metazoa</taxon>
        <taxon>Chordata</taxon>
        <taxon>Tunicata</taxon>
        <taxon>Ascidiacea</taxon>
        <taxon>Phlebobranchia</taxon>
        <taxon>Cionidae</taxon>
        <taxon>Ciona</taxon>
    </lineage>
</organism>
<dbReference type="Ensembl" id="ENSCINT00000035014.1">
    <property type="protein sequence ID" value="ENSCINP00000033801.1"/>
    <property type="gene ID" value="ENSCING00000022606.1"/>
</dbReference>
<dbReference type="EC" id="3.2.1.17" evidence="3 7"/>
<dbReference type="PIRSF" id="PIRSF001065">
    <property type="entry name" value="Lysozyme_g"/>
    <property type="match status" value="1"/>
</dbReference>
<dbReference type="GO" id="GO:0050830">
    <property type="term" value="P:defense response to Gram-positive bacterium"/>
    <property type="evidence" value="ECO:0000318"/>
    <property type="project" value="GO_Central"/>
</dbReference>
<keyword evidence="6 7" id="KW-0378">Hydrolase</keyword>
<dbReference type="FunFam" id="1.10.530.10:FF:000026">
    <property type="entry name" value="Lysozyme g"/>
    <property type="match status" value="1"/>
</dbReference>
<dbReference type="PANTHER" id="PTHR31698:SF8">
    <property type="entry name" value="LYSOZYME G-RELATED"/>
    <property type="match status" value="1"/>
</dbReference>
<dbReference type="CDD" id="cd01021">
    <property type="entry name" value="GEWL"/>
    <property type="match status" value="1"/>
</dbReference>
<dbReference type="InParanoid" id="H2XVW7"/>
<dbReference type="AlphaFoldDB" id="H2XVW7"/>
<sequence length="202" mass="21918">LKNYFIYFATVNMFLTVTGEYGDIGKIKPTGASQATAQQDKLTYKGVAASRKLALTDLCRVEKYKKIILKAAAQCKVDPAIIAGIMSRETRGGNGLDKNGFGKSGNGFGLMQVDKRSHVPKGGPYSEEHIKQATQILVDLIKAVQNKHPTWTKEQQLQGGIAAYNVGVDDVDTVANTDVGTTNNDYSNDVIARAQAFRARGF</sequence>
<dbReference type="InterPro" id="IPR023346">
    <property type="entry name" value="Lysozyme-like_dom_sf"/>
</dbReference>
<keyword evidence="9" id="KW-1185">Reference proteome</keyword>
<dbReference type="OMA" id="GPYSTTH"/>
<evidence type="ECO:0000256" key="7">
    <source>
        <dbReference type="PIRNR" id="PIRNR001065"/>
    </source>
</evidence>
<comment type="similarity">
    <text evidence="2 7">Belongs to the glycosyl hydrolase 23 family.</text>
</comment>
<evidence type="ECO:0000313" key="8">
    <source>
        <dbReference type="Ensembl" id="ENSCINP00000033801.1"/>
    </source>
</evidence>
<dbReference type="PANTHER" id="PTHR31698">
    <property type="entry name" value="LYSOZYME G FAMILY MEMBER"/>
    <property type="match status" value="1"/>
</dbReference>
<keyword evidence="5" id="KW-0081">Bacteriolytic enzyme</keyword>
<dbReference type="GO" id="GO:0031640">
    <property type="term" value="P:killing of cells of another organism"/>
    <property type="evidence" value="ECO:0007669"/>
    <property type="project" value="UniProtKB-KW"/>
</dbReference>
<dbReference type="GO" id="GO:0005576">
    <property type="term" value="C:extracellular region"/>
    <property type="evidence" value="ECO:0000318"/>
    <property type="project" value="GO_Central"/>
</dbReference>
<accession>H2XVW7</accession>
<keyword evidence="7" id="KW-0326">Glycosidase</keyword>
<dbReference type="PRINTS" id="PR00749">
    <property type="entry name" value="LYSOZYMEG"/>
</dbReference>
<evidence type="ECO:0000256" key="5">
    <source>
        <dbReference type="ARBA" id="ARBA00022638"/>
    </source>
</evidence>
<evidence type="ECO:0000256" key="4">
    <source>
        <dbReference type="ARBA" id="ARBA00016485"/>
    </source>
</evidence>
<dbReference type="Gene3D" id="1.10.530.10">
    <property type="match status" value="1"/>
</dbReference>
<dbReference type="HOGENOM" id="CLU_089081_1_0_1"/>
<protein>
    <recommendedName>
        <fullName evidence="4 7">Lysozyme g</fullName>
        <ecNumber evidence="3 7">3.2.1.17</ecNumber>
    </recommendedName>
</protein>
<evidence type="ECO:0000256" key="2">
    <source>
        <dbReference type="ARBA" id="ARBA00008902"/>
    </source>
</evidence>
<comment type="catalytic activity">
    <reaction evidence="1 7">
        <text>Hydrolysis of (1-&gt;4)-beta-linkages between N-acetylmuramic acid and N-acetyl-D-glucosamine residues in a peptidoglycan and between N-acetyl-D-glucosamine residues in chitodextrins.</text>
        <dbReference type="EC" id="3.2.1.17"/>
    </reaction>
</comment>
<proteinExistence type="inferred from homology"/>
<name>H2XVW7_CIOIN</name>
<evidence type="ECO:0000256" key="6">
    <source>
        <dbReference type="ARBA" id="ARBA00022801"/>
    </source>
</evidence>
<dbReference type="Proteomes" id="UP000008144">
    <property type="component" value="Unassembled WGS sequence"/>
</dbReference>
<keyword evidence="5" id="KW-0929">Antimicrobial</keyword>
<reference evidence="8" key="2">
    <citation type="submission" date="2025-08" db="UniProtKB">
        <authorList>
            <consortium name="Ensembl"/>
        </authorList>
    </citation>
    <scope>IDENTIFICATION</scope>
</reference>
<dbReference type="GO" id="GO:0003796">
    <property type="term" value="F:lysozyme activity"/>
    <property type="evidence" value="ECO:0000318"/>
    <property type="project" value="GO_Central"/>
</dbReference>
<gene>
    <name evidence="8" type="primary">LOC100185513</name>
</gene>
<dbReference type="InterPro" id="IPR002152">
    <property type="entry name" value="Glyco_hydro_23"/>
</dbReference>
<reference evidence="8" key="3">
    <citation type="submission" date="2025-09" db="UniProtKB">
        <authorList>
            <consortium name="Ensembl"/>
        </authorList>
    </citation>
    <scope>IDENTIFICATION</scope>
</reference>
<evidence type="ECO:0000313" key="9">
    <source>
        <dbReference type="Proteomes" id="UP000008144"/>
    </source>
</evidence>
<evidence type="ECO:0000256" key="3">
    <source>
        <dbReference type="ARBA" id="ARBA00012732"/>
    </source>
</evidence>
<evidence type="ECO:0000256" key="1">
    <source>
        <dbReference type="ARBA" id="ARBA00000632"/>
    </source>
</evidence>
<reference evidence="9" key="1">
    <citation type="journal article" date="2002" name="Science">
        <title>The draft genome of Ciona intestinalis: insights into chordate and vertebrate origins.</title>
        <authorList>
            <person name="Dehal P."/>
            <person name="Satou Y."/>
            <person name="Campbell R.K."/>
            <person name="Chapman J."/>
            <person name="Degnan B."/>
            <person name="De Tomaso A."/>
            <person name="Davidson B."/>
            <person name="Di Gregorio A."/>
            <person name="Gelpke M."/>
            <person name="Goodstein D.M."/>
            <person name="Harafuji N."/>
            <person name="Hastings K.E."/>
            <person name="Ho I."/>
            <person name="Hotta K."/>
            <person name="Huang W."/>
            <person name="Kawashima T."/>
            <person name="Lemaire P."/>
            <person name="Martinez D."/>
            <person name="Meinertzhagen I.A."/>
            <person name="Necula S."/>
            <person name="Nonaka M."/>
            <person name="Putnam N."/>
            <person name="Rash S."/>
            <person name="Saiga H."/>
            <person name="Satake M."/>
            <person name="Terry A."/>
            <person name="Yamada L."/>
            <person name="Wang H.G."/>
            <person name="Awazu S."/>
            <person name="Azumi K."/>
            <person name="Boore J."/>
            <person name="Branno M."/>
            <person name="Chin-Bow S."/>
            <person name="DeSantis R."/>
            <person name="Doyle S."/>
            <person name="Francino P."/>
            <person name="Keys D.N."/>
            <person name="Haga S."/>
            <person name="Hayashi H."/>
            <person name="Hino K."/>
            <person name="Imai K.S."/>
            <person name="Inaba K."/>
            <person name="Kano S."/>
            <person name="Kobayashi K."/>
            <person name="Kobayashi M."/>
            <person name="Lee B.I."/>
            <person name="Makabe K.W."/>
            <person name="Manohar C."/>
            <person name="Matassi G."/>
            <person name="Medina M."/>
            <person name="Mochizuki Y."/>
            <person name="Mount S."/>
            <person name="Morishita T."/>
            <person name="Miura S."/>
            <person name="Nakayama A."/>
            <person name="Nishizaka S."/>
            <person name="Nomoto H."/>
            <person name="Ohta F."/>
            <person name="Oishi K."/>
            <person name="Rigoutsos I."/>
            <person name="Sano M."/>
            <person name="Sasaki A."/>
            <person name="Sasakura Y."/>
            <person name="Shoguchi E."/>
            <person name="Shin-i T."/>
            <person name="Spagnuolo A."/>
            <person name="Stainier D."/>
            <person name="Suzuki M.M."/>
            <person name="Tassy O."/>
            <person name="Takatori N."/>
            <person name="Tokuoka M."/>
            <person name="Yagi K."/>
            <person name="Yoshizaki F."/>
            <person name="Wada S."/>
            <person name="Zhang C."/>
            <person name="Hyatt P.D."/>
            <person name="Larimer F."/>
            <person name="Detter C."/>
            <person name="Doggett N."/>
            <person name="Glavina T."/>
            <person name="Hawkins T."/>
            <person name="Richardson P."/>
            <person name="Lucas S."/>
            <person name="Kohara Y."/>
            <person name="Levine M."/>
            <person name="Satoh N."/>
            <person name="Rokhsar D.S."/>
        </authorList>
    </citation>
    <scope>NUCLEOTIDE SEQUENCE [LARGE SCALE GENOMIC DNA]</scope>
</reference>